<dbReference type="Pfam" id="PF24175">
    <property type="entry name" value="SU10_adaptor"/>
    <property type="match status" value="1"/>
</dbReference>
<accession>A0A6J7X0E6</accession>
<protein>
    <submittedName>
        <fullName evidence="1">Uncharacterized protein</fullName>
    </submittedName>
</protein>
<dbReference type="EMBL" id="LR798334">
    <property type="protein sequence ID" value="CAB5223843.1"/>
    <property type="molecule type" value="Genomic_DNA"/>
</dbReference>
<sequence length="217" mass="23975">MPYTYTTLTNDVIANMEEDSAEFVSALPSIIERAQSHLQRRLDPVNIIRFTEISVSASNRTLTLPADLLVLKSIQVCATGGWNNLLEQNNEFLTAYWPDYTSVAPSKYYAPKDNASIYLAPTPPANTTALVEYIPRVTVLSSTNPTNYFATYTDAAFFAASMMFANAWTKNAGAVTLWKGILDEELAVLNNESTRARRSDTVNRYNGSPENTIGGQP</sequence>
<name>A0A6J7X0E6_9CAUD</name>
<evidence type="ECO:0000313" key="1">
    <source>
        <dbReference type="EMBL" id="CAB5223843.1"/>
    </source>
</evidence>
<dbReference type="InterPro" id="IPR056209">
    <property type="entry name" value="SU10_adaptor"/>
</dbReference>
<gene>
    <name evidence="1" type="ORF">UFOVP735_11</name>
</gene>
<reference evidence="1" key="1">
    <citation type="submission" date="2020-05" db="EMBL/GenBank/DDBJ databases">
        <authorList>
            <person name="Chiriac C."/>
            <person name="Salcher M."/>
            <person name="Ghai R."/>
            <person name="Kavagutti S V."/>
        </authorList>
    </citation>
    <scope>NUCLEOTIDE SEQUENCE</scope>
</reference>
<organism evidence="1">
    <name type="scientific">uncultured Caudovirales phage</name>
    <dbReference type="NCBI Taxonomy" id="2100421"/>
    <lineage>
        <taxon>Viruses</taxon>
        <taxon>Duplodnaviria</taxon>
        <taxon>Heunggongvirae</taxon>
        <taxon>Uroviricota</taxon>
        <taxon>Caudoviricetes</taxon>
        <taxon>Peduoviridae</taxon>
        <taxon>Maltschvirus</taxon>
        <taxon>Maltschvirus maltsch</taxon>
    </lineage>
</organism>
<proteinExistence type="predicted"/>